<organism evidence="2 3">
    <name type="scientific">Priestia megaterium</name>
    <name type="common">Bacillus megaterium</name>
    <dbReference type="NCBI Taxonomy" id="1404"/>
    <lineage>
        <taxon>Bacteria</taxon>
        <taxon>Bacillati</taxon>
        <taxon>Bacillota</taxon>
        <taxon>Bacilli</taxon>
        <taxon>Bacillales</taxon>
        <taxon>Bacillaceae</taxon>
        <taxon>Priestia</taxon>
    </lineage>
</organism>
<dbReference type="CDD" id="cd00761">
    <property type="entry name" value="Glyco_tranf_GTA_type"/>
    <property type="match status" value="1"/>
</dbReference>
<dbReference type="SUPFAM" id="SSF53448">
    <property type="entry name" value="Nucleotide-diphospho-sugar transferases"/>
    <property type="match status" value="1"/>
</dbReference>
<evidence type="ECO:0000313" key="3">
    <source>
        <dbReference type="Proteomes" id="UP000501868"/>
    </source>
</evidence>
<name>A0A6H1PAQ7_PRIMG</name>
<dbReference type="Proteomes" id="UP000501868">
    <property type="component" value="Chromosome"/>
</dbReference>
<gene>
    <name evidence="2" type="ORF">HFZ78_31350</name>
</gene>
<protein>
    <submittedName>
        <fullName evidence="2">Glycosyltransferase family 2 protein</fullName>
    </submittedName>
</protein>
<evidence type="ECO:0000313" key="2">
    <source>
        <dbReference type="EMBL" id="QIZ10666.1"/>
    </source>
</evidence>
<dbReference type="InterPro" id="IPR029044">
    <property type="entry name" value="Nucleotide-diphossugar_trans"/>
</dbReference>
<dbReference type="InterPro" id="IPR050834">
    <property type="entry name" value="Glycosyltransf_2"/>
</dbReference>
<keyword evidence="2" id="KW-0808">Transferase</keyword>
<evidence type="ECO:0000259" key="1">
    <source>
        <dbReference type="Pfam" id="PF00535"/>
    </source>
</evidence>
<accession>A0A6H1PAQ7</accession>
<feature type="domain" description="Glycosyltransferase 2-like" evidence="1">
    <location>
        <begin position="7"/>
        <end position="94"/>
    </location>
</feature>
<proteinExistence type="predicted"/>
<dbReference type="AlphaFoldDB" id="A0A6H1PAQ7"/>
<reference evidence="2 3" key="2">
    <citation type="submission" date="2020-04" db="EMBL/GenBank/DDBJ databases">
        <authorList>
            <person name="Fomenkov A."/>
            <person name="Anton B.P."/>
            <person name="Roberts R.J."/>
        </authorList>
    </citation>
    <scope>NUCLEOTIDE SEQUENCE [LARGE SCALE GENOMIC DNA]</scope>
    <source>
        <strain evidence="2 3">S2</strain>
    </source>
</reference>
<sequence>MNKSEVTVLIPFYNPGAYIREALASVFAQSYQDWQLILIDDASTDHTAEMIADYLKDPRVKMVSHLVNQGQSKSLNTGLKLVETPFVIQLDADD</sequence>
<dbReference type="Gene3D" id="3.90.550.10">
    <property type="entry name" value="Spore Coat Polysaccharide Biosynthesis Protein SpsA, Chain A"/>
    <property type="match status" value="1"/>
</dbReference>
<dbReference type="GO" id="GO:0016740">
    <property type="term" value="F:transferase activity"/>
    <property type="evidence" value="ECO:0007669"/>
    <property type="project" value="UniProtKB-KW"/>
</dbReference>
<dbReference type="PANTHER" id="PTHR43685:SF2">
    <property type="entry name" value="GLYCOSYLTRANSFERASE 2-LIKE DOMAIN-CONTAINING PROTEIN"/>
    <property type="match status" value="1"/>
</dbReference>
<dbReference type="InterPro" id="IPR001173">
    <property type="entry name" value="Glyco_trans_2-like"/>
</dbReference>
<dbReference type="PANTHER" id="PTHR43685">
    <property type="entry name" value="GLYCOSYLTRANSFERASE"/>
    <property type="match status" value="1"/>
</dbReference>
<dbReference type="EMBL" id="CP051128">
    <property type="protein sequence ID" value="QIZ10666.1"/>
    <property type="molecule type" value="Genomic_DNA"/>
</dbReference>
<reference evidence="2 3" key="1">
    <citation type="submission" date="2020-04" db="EMBL/GenBank/DDBJ databases">
        <title>Genome-Wide Identification of 5-Methylcytosine Sites in Bacterial Genomes By High-Throughput Sequencing of MspJI Restriction Fragments.</title>
        <authorList>
            <person name="Wu V."/>
        </authorList>
    </citation>
    <scope>NUCLEOTIDE SEQUENCE [LARGE SCALE GENOMIC DNA]</scope>
    <source>
        <strain evidence="2 3">S2</strain>
    </source>
</reference>
<dbReference type="Pfam" id="PF00535">
    <property type="entry name" value="Glycos_transf_2"/>
    <property type="match status" value="1"/>
</dbReference>